<dbReference type="Proteomes" id="UP001499978">
    <property type="component" value="Unassembled WGS sequence"/>
</dbReference>
<reference evidence="3" key="1">
    <citation type="journal article" date="2019" name="Int. J. Syst. Evol. Microbiol.">
        <title>The Global Catalogue of Microorganisms (GCM) 10K type strain sequencing project: providing services to taxonomists for standard genome sequencing and annotation.</title>
        <authorList>
            <consortium name="The Broad Institute Genomics Platform"/>
            <consortium name="The Broad Institute Genome Sequencing Center for Infectious Disease"/>
            <person name="Wu L."/>
            <person name="Ma J."/>
        </authorList>
    </citation>
    <scope>NUCLEOTIDE SEQUENCE [LARGE SCALE GENOMIC DNA]</scope>
    <source>
        <strain evidence="3">JCM 3367</strain>
    </source>
</reference>
<organism evidence="2 3">
    <name type="scientific">Pilimelia columellifera subsp. columellifera</name>
    <dbReference type="NCBI Taxonomy" id="706583"/>
    <lineage>
        <taxon>Bacteria</taxon>
        <taxon>Bacillati</taxon>
        <taxon>Actinomycetota</taxon>
        <taxon>Actinomycetes</taxon>
        <taxon>Micromonosporales</taxon>
        <taxon>Micromonosporaceae</taxon>
        <taxon>Pilimelia</taxon>
    </lineage>
</organism>
<evidence type="ECO:0000313" key="2">
    <source>
        <dbReference type="EMBL" id="GAA2529899.1"/>
    </source>
</evidence>
<keyword evidence="1" id="KW-0732">Signal</keyword>
<comment type="caution">
    <text evidence="2">The sequence shown here is derived from an EMBL/GenBank/DDBJ whole genome shotgun (WGS) entry which is preliminary data.</text>
</comment>
<dbReference type="RefSeq" id="WP_344173820.1">
    <property type="nucleotide sequence ID" value="NZ_BAAARY010000019.1"/>
</dbReference>
<gene>
    <name evidence="2" type="ORF">GCM10010201_31480</name>
</gene>
<accession>A0ABP6AZS9</accession>
<protein>
    <submittedName>
        <fullName evidence="2">Uncharacterized protein</fullName>
    </submittedName>
</protein>
<feature type="signal peptide" evidence="1">
    <location>
        <begin position="1"/>
        <end position="30"/>
    </location>
</feature>
<name>A0ABP6AZS9_9ACTN</name>
<keyword evidence="3" id="KW-1185">Reference proteome</keyword>
<sequence length="212" mass="22754">MRGKLLIRSLSAMSAAVSLALVGNAGVALANEPPGESYFVDENGDVVDGEELEFTFVGEPTEAEDVTSAMKCPEVDDPPVYSVKSKPHFIKDTSDPMSTWLEPGQSVSWTMESEHTFKLGVEVGAEAEAGVVLAKAKTSLKISAGYEYKSKTGRKVTDKNTGKKGYRAVLGNKGYRITYTKTDIVPPCKVKKTTGRIAAPQVGDLSIGRFNN</sequence>
<evidence type="ECO:0000256" key="1">
    <source>
        <dbReference type="SAM" id="SignalP"/>
    </source>
</evidence>
<feature type="chain" id="PRO_5046296157" evidence="1">
    <location>
        <begin position="31"/>
        <end position="212"/>
    </location>
</feature>
<dbReference type="EMBL" id="BAAARY010000019">
    <property type="protein sequence ID" value="GAA2529899.1"/>
    <property type="molecule type" value="Genomic_DNA"/>
</dbReference>
<proteinExistence type="predicted"/>
<evidence type="ECO:0000313" key="3">
    <source>
        <dbReference type="Proteomes" id="UP001499978"/>
    </source>
</evidence>